<dbReference type="OrthoDB" id="776176at2759"/>
<feature type="compositionally biased region" description="Polar residues" evidence="1">
    <location>
        <begin position="40"/>
        <end position="50"/>
    </location>
</feature>
<dbReference type="Proteomes" id="UP000188268">
    <property type="component" value="Unassembled WGS sequence"/>
</dbReference>
<evidence type="ECO:0000313" key="2">
    <source>
        <dbReference type="EMBL" id="OMO96351.1"/>
    </source>
</evidence>
<feature type="compositionally biased region" description="Polar residues" evidence="1">
    <location>
        <begin position="1"/>
        <end position="11"/>
    </location>
</feature>
<keyword evidence="3" id="KW-1185">Reference proteome</keyword>
<dbReference type="Gramene" id="OMO96351">
    <property type="protein sequence ID" value="OMO96351"/>
    <property type="gene ID" value="CCACVL1_04989"/>
</dbReference>
<name>A0A1R3JNH6_COCAP</name>
<dbReference type="AlphaFoldDB" id="A0A1R3JNH6"/>
<dbReference type="OMA" id="QRMRGIN"/>
<reference evidence="2 3" key="1">
    <citation type="submission" date="2013-09" db="EMBL/GenBank/DDBJ databases">
        <title>Corchorus capsularis genome sequencing.</title>
        <authorList>
            <person name="Alam M."/>
            <person name="Haque M.S."/>
            <person name="Islam M.S."/>
            <person name="Emdad E.M."/>
            <person name="Islam M.M."/>
            <person name="Ahmed B."/>
            <person name="Halim A."/>
            <person name="Hossen Q.M.M."/>
            <person name="Hossain M.Z."/>
            <person name="Ahmed R."/>
            <person name="Khan M.M."/>
            <person name="Islam R."/>
            <person name="Rashid M.M."/>
            <person name="Khan S.A."/>
            <person name="Rahman M.S."/>
            <person name="Alam M."/>
        </authorList>
    </citation>
    <scope>NUCLEOTIDE SEQUENCE [LARGE SCALE GENOMIC DNA]</scope>
    <source>
        <strain evidence="3">cv. CVL-1</strain>
        <tissue evidence="2">Whole seedling</tissue>
    </source>
</reference>
<gene>
    <name evidence="2" type="ORF">CCACVL1_04989</name>
</gene>
<organism evidence="2 3">
    <name type="scientific">Corchorus capsularis</name>
    <name type="common">Jute</name>
    <dbReference type="NCBI Taxonomy" id="210143"/>
    <lineage>
        <taxon>Eukaryota</taxon>
        <taxon>Viridiplantae</taxon>
        <taxon>Streptophyta</taxon>
        <taxon>Embryophyta</taxon>
        <taxon>Tracheophyta</taxon>
        <taxon>Spermatophyta</taxon>
        <taxon>Magnoliopsida</taxon>
        <taxon>eudicotyledons</taxon>
        <taxon>Gunneridae</taxon>
        <taxon>Pentapetalae</taxon>
        <taxon>rosids</taxon>
        <taxon>malvids</taxon>
        <taxon>Malvales</taxon>
        <taxon>Malvaceae</taxon>
        <taxon>Grewioideae</taxon>
        <taxon>Apeibeae</taxon>
        <taxon>Corchorus</taxon>
    </lineage>
</organism>
<evidence type="ECO:0000256" key="1">
    <source>
        <dbReference type="SAM" id="MobiDB-lite"/>
    </source>
</evidence>
<comment type="caution">
    <text evidence="2">The sequence shown here is derived from an EMBL/GenBank/DDBJ whole genome shotgun (WGS) entry which is preliminary data.</text>
</comment>
<sequence length="75" mass="8289">MELFQVESQVMQGIKDQAPKTNSVVKSSSKPERSISSGSLNPMNTTGKTSYDTKLKQSEESLRTVMYLSCWGPNS</sequence>
<feature type="region of interest" description="Disordered" evidence="1">
    <location>
        <begin position="1"/>
        <end position="56"/>
    </location>
</feature>
<dbReference type="EMBL" id="AWWV01007465">
    <property type="protein sequence ID" value="OMO96351.1"/>
    <property type="molecule type" value="Genomic_DNA"/>
</dbReference>
<evidence type="ECO:0000313" key="3">
    <source>
        <dbReference type="Proteomes" id="UP000188268"/>
    </source>
</evidence>
<accession>A0A1R3JNH6</accession>
<protein>
    <submittedName>
        <fullName evidence="2">Uncharacterized protein</fullName>
    </submittedName>
</protein>
<proteinExistence type="predicted"/>
<dbReference type="Pfam" id="PF12609">
    <property type="entry name" value="DUF3774"/>
    <property type="match status" value="1"/>
</dbReference>
<dbReference type="PANTHER" id="PTHR33090">
    <property type="entry name" value="DUF3774 DOMAIN PROTEIN-RELATED"/>
    <property type="match status" value="1"/>
</dbReference>
<dbReference type="InterPro" id="IPR022251">
    <property type="entry name" value="DUF3774_wound-induced"/>
</dbReference>